<dbReference type="EMBL" id="JADING010000036">
    <property type="protein sequence ID" value="MBO8414094.1"/>
    <property type="molecule type" value="Genomic_DNA"/>
</dbReference>
<evidence type="ECO:0000313" key="2">
    <source>
        <dbReference type="Proteomes" id="UP000823629"/>
    </source>
</evidence>
<dbReference type="AlphaFoldDB" id="A0A9D9D5J1"/>
<evidence type="ECO:0000313" key="1">
    <source>
        <dbReference type="EMBL" id="MBO8414094.1"/>
    </source>
</evidence>
<name>A0A9D9D5J1_9BACL</name>
<gene>
    <name evidence="1" type="ORF">IAC78_01240</name>
</gene>
<comment type="caution">
    <text evidence="1">The sequence shown here is derived from an EMBL/GenBank/DDBJ whole genome shotgun (WGS) entry which is preliminary data.</text>
</comment>
<sequence>MKKALKLLPLACLFTSIGTSQEVQQIKHSKVKNVNFTIDEDYNNICATPDHPLLQYIDDETNMLPPDLFENSKGRYILPTSKTFTIKDNATYTLVLYMSNPTELLTSPTSSENKVKITYQPSRNGAPAAIETIEDDVSGSIDVKTLITQGSSTNLSLSQRYDYGMIFISFTIPKCGHRNTVEIKSFDVILDATGKVGTIRNAQLYKGSSEEYRGYNEYAHDPCGLEETEVGPYLDGTKIEVNLPYKRSDQMTADDFKSAVRAFDYGDYKFVDVSIYEDNYTGHFETLDTPLELVIQAEDSSSNISYLTFLITIKDEIPPSINATASKFTFSYKTDVSLEFAKSLFTFSDNYKSGQLDIKFEGIDFDSLVPEVKTYNFTVICTDSSSNSSRYESEITFIDDIPPSIEGPDRIYAEKGQLLDEEEILSHFTAEDEIDGTILDLKITSNTYSSNYDMLGVFPLIVEATDLSNNKTNKTVYVNVDDNEGPVFYVNQTMIEAYEGELISPEQATVALVENGTIPNKKYTKAEYLSGDYLASNGKAGTYQTILISYAEDGTKQTTKLTIKVHPNKQTNENIFIKFFKDLIAFIKKIFSF</sequence>
<dbReference type="Proteomes" id="UP000823629">
    <property type="component" value="Unassembled WGS sequence"/>
</dbReference>
<reference evidence="1" key="1">
    <citation type="submission" date="2020-10" db="EMBL/GenBank/DDBJ databases">
        <authorList>
            <person name="Gilroy R."/>
        </authorList>
    </citation>
    <scope>NUCLEOTIDE SEQUENCE</scope>
    <source>
        <strain evidence="1">1748</strain>
    </source>
</reference>
<accession>A0A9D9D5J1</accession>
<reference evidence="1" key="2">
    <citation type="journal article" date="2021" name="PeerJ">
        <title>Extensive microbial diversity within the chicken gut microbiome revealed by metagenomics and culture.</title>
        <authorList>
            <person name="Gilroy R."/>
            <person name="Ravi A."/>
            <person name="Getino M."/>
            <person name="Pursley I."/>
            <person name="Horton D.L."/>
            <person name="Alikhan N.F."/>
            <person name="Baker D."/>
            <person name="Gharbi K."/>
            <person name="Hall N."/>
            <person name="Watson M."/>
            <person name="Adriaenssens E.M."/>
            <person name="Foster-Nyarko E."/>
            <person name="Jarju S."/>
            <person name="Secka A."/>
            <person name="Antonio M."/>
            <person name="Oren A."/>
            <person name="Chaudhuri R.R."/>
            <person name="La Ragione R."/>
            <person name="Hildebrand F."/>
            <person name="Pallen M.J."/>
        </authorList>
    </citation>
    <scope>NUCLEOTIDE SEQUENCE</scope>
    <source>
        <strain evidence="1">1748</strain>
    </source>
</reference>
<dbReference type="InterPro" id="IPR013783">
    <property type="entry name" value="Ig-like_fold"/>
</dbReference>
<organism evidence="1 2">
    <name type="scientific">Candidatus Scatoplasma merdavium</name>
    <dbReference type="NCBI Taxonomy" id="2840932"/>
    <lineage>
        <taxon>Bacteria</taxon>
        <taxon>Bacillati</taxon>
        <taxon>Bacillota</taxon>
        <taxon>Bacilli</taxon>
        <taxon>Bacillales</taxon>
        <taxon>Candidatus Scatoplasma</taxon>
    </lineage>
</organism>
<proteinExistence type="predicted"/>
<dbReference type="Gene3D" id="2.60.40.10">
    <property type="entry name" value="Immunoglobulins"/>
    <property type="match status" value="1"/>
</dbReference>
<protein>
    <submittedName>
        <fullName evidence="1">Uncharacterized protein</fullName>
    </submittedName>
</protein>